<evidence type="ECO:0000259" key="1">
    <source>
        <dbReference type="Pfam" id="PF03732"/>
    </source>
</evidence>
<feature type="non-terminal residue" evidence="2">
    <location>
        <position position="1"/>
    </location>
</feature>
<dbReference type="OrthoDB" id="1746346at2759"/>
<evidence type="ECO:0000313" key="2">
    <source>
        <dbReference type="EMBL" id="RDY04072.1"/>
    </source>
</evidence>
<dbReference type="InterPro" id="IPR005162">
    <property type="entry name" value="Retrotrans_gag_dom"/>
</dbReference>
<proteinExistence type="predicted"/>
<comment type="caution">
    <text evidence="2">The sequence shown here is derived from an EMBL/GenBank/DDBJ whole genome shotgun (WGS) entry which is preliminary data.</text>
</comment>
<dbReference type="EMBL" id="QJKJ01002157">
    <property type="protein sequence ID" value="RDY04072.1"/>
    <property type="molecule type" value="Genomic_DNA"/>
</dbReference>
<protein>
    <recommendedName>
        <fullName evidence="1">Retrotransposon gag domain-containing protein</fullName>
    </recommendedName>
</protein>
<evidence type="ECO:0000313" key="3">
    <source>
        <dbReference type="Proteomes" id="UP000257109"/>
    </source>
</evidence>
<dbReference type="Pfam" id="PF03732">
    <property type="entry name" value="Retrotrans_gag"/>
    <property type="match status" value="1"/>
</dbReference>
<gene>
    <name evidence="2" type="ORF">CR513_12283</name>
</gene>
<organism evidence="2 3">
    <name type="scientific">Mucuna pruriens</name>
    <name type="common">Velvet bean</name>
    <name type="synonym">Dolichos pruriens</name>
    <dbReference type="NCBI Taxonomy" id="157652"/>
    <lineage>
        <taxon>Eukaryota</taxon>
        <taxon>Viridiplantae</taxon>
        <taxon>Streptophyta</taxon>
        <taxon>Embryophyta</taxon>
        <taxon>Tracheophyta</taxon>
        <taxon>Spermatophyta</taxon>
        <taxon>Magnoliopsida</taxon>
        <taxon>eudicotyledons</taxon>
        <taxon>Gunneridae</taxon>
        <taxon>Pentapetalae</taxon>
        <taxon>rosids</taxon>
        <taxon>fabids</taxon>
        <taxon>Fabales</taxon>
        <taxon>Fabaceae</taxon>
        <taxon>Papilionoideae</taxon>
        <taxon>50 kb inversion clade</taxon>
        <taxon>NPAAA clade</taxon>
        <taxon>indigoferoid/millettioid clade</taxon>
        <taxon>Phaseoleae</taxon>
        <taxon>Mucuna</taxon>
    </lineage>
</organism>
<dbReference type="AlphaFoldDB" id="A0A371HN01"/>
<dbReference type="PANTHER" id="PTHR33223">
    <property type="entry name" value="CCHC-TYPE DOMAIN-CONTAINING PROTEIN"/>
    <property type="match status" value="1"/>
</dbReference>
<dbReference type="Proteomes" id="UP000257109">
    <property type="component" value="Unassembled WGS sequence"/>
</dbReference>
<accession>A0A371HN01</accession>
<sequence length="76" mass="8666">MHWLATLPPRSVRSFNDLAASFTSQFAANKTKRLEVVDLFNIKQNKGETLKSYLARFNSHRLKAGQFSDSLALRKP</sequence>
<keyword evidence="3" id="KW-1185">Reference proteome</keyword>
<reference evidence="2" key="1">
    <citation type="submission" date="2018-05" db="EMBL/GenBank/DDBJ databases">
        <title>Draft genome of Mucuna pruriens seed.</title>
        <authorList>
            <person name="Nnadi N.E."/>
            <person name="Vos R."/>
            <person name="Hasami M.H."/>
            <person name="Devisetty U.K."/>
            <person name="Aguiy J.C."/>
        </authorList>
    </citation>
    <scope>NUCLEOTIDE SEQUENCE [LARGE SCALE GENOMIC DNA]</scope>
    <source>
        <strain evidence="2">JCA_2017</strain>
    </source>
</reference>
<name>A0A371HN01_MUCPR</name>
<dbReference type="PANTHER" id="PTHR33223:SF10">
    <property type="entry name" value="AMINOTRANSFERASE-LIKE PLANT MOBILE DOMAIN-CONTAINING PROTEIN"/>
    <property type="match status" value="1"/>
</dbReference>
<feature type="domain" description="Retrotransposon gag" evidence="1">
    <location>
        <begin position="2"/>
        <end position="69"/>
    </location>
</feature>